<dbReference type="InterPro" id="IPR046796">
    <property type="entry name" value="Transposase_32_dom"/>
</dbReference>
<evidence type="ECO:0000313" key="3">
    <source>
        <dbReference type="EMBL" id="KOM25070.1"/>
    </source>
</evidence>
<feature type="region of interest" description="Disordered" evidence="1">
    <location>
        <begin position="173"/>
        <end position="211"/>
    </location>
</feature>
<protein>
    <recommendedName>
        <fullName evidence="2">Putative plant transposon protein domain-containing protein</fullName>
    </recommendedName>
</protein>
<evidence type="ECO:0000259" key="2">
    <source>
        <dbReference type="Pfam" id="PF20167"/>
    </source>
</evidence>
<sequence length="211" mass="23811">MDEGVEFDDVERTLCVFGGHFQRNRNDVPVHIRRSQLSALSKYWMAFTHANIQSCSHVSDITTHRAIFLYCEMKGLNINIGQVIANEIQTYASFVNNKAPLGHPSLITHLCEIAGVNTSTAPMERPRKEIDASYYSQYYLVDEAAQQVPPPHPPRFHRRWTMGEFNTVVGWPEDQAQASGVGAVEASAMEDDDYEDGDEEKANDDEEEDSD</sequence>
<dbReference type="OMA" id="IFLYCEM"/>
<evidence type="ECO:0000313" key="4">
    <source>
        <dbReference type="Proteomes" id="UP000053144"/>
    </source>
</evidence>
<reference evidence="4" key="1">
    <citation type="journal article" date="2015" name="Proc. Natl. Acad. Sci. U.S.A.">
        <title>Genome sequencing of adzuki bean (Vigna angularis) provides insight into high starch and low fat accumulation and domestication.</title>
        <authorList>
            <person name="Yang K."/>
            <person name="Tian Z."/>
            <person name="Chen C."/>
            <person name="Luo L."/>
            <person name="Zhao B."/>
            <person name="Wang Z."/>
            <person name="Yu L."/>
            <person name="Li Y."/>
            <person name="Sun Y."/>
            <person name="Li W."/>
            <person name="Chen Y."/>
            <person name="Li Y."/>
            <person name="Zhang Y."/>
            <person name="Ai D."/>
            <person name="Zhao J."/>
            <person name="Shang C."/>
            <person name="Ma Y."/>
            <person name="Wu B."/>
            <person name="Wang M."/>
            <person name="Gao L."/>
            <person name="Sun D."/>
            <person name="Zhang P."/>
            <person name="Guo F."/>
            <person name="Wang W."/>
            <person name="Li Y."/>
            <person name="Wang J."/>
            <person name="Varshney R.K."/>
            <person name="Wang J."/>
            <person name="Ling H.Q."/>
            <person name="Wan P."/>
        </authorList>
    </citation>
    <scope>NUCLEOTIDE SEQUENCE</scope>
    <source>
        <strain evidence="4">cv. Jingnong 6</strain>
    </source>
</reference>
<dbReference type="AlphaFoldDB" id="A0A0L9T3A0"/>
<dbReference type="Proteomes" id="UP000053144">
    <property type="component" value="Unassembled WGS sequence"/>
</dbReference>
<feature type="compositionally biased region" description="Acidic residues" evidence="1">
    <location>
        <begin position="188"/>
        <end position="211"/>
    </location>
</feature>
<feature type="domain" description="Putative plant transposon protein" evidence="2">
    <location>
        <begin position="2"/>
        <end position="117"/>
    </location>
</feature>
<organism evidence="3 4">
    <name type="scientific">Phaseolus angularis</name>
    <name type="common">Azuki bean</name>
    <name type="synonym">Vigna angularis</name>
    <dbReference type="NCBI Taxonomy" id="3914"/>
    <lineage>
        <taxon>Eukaryota</taxon>
        <taxon>Viridiplantae</taxon>
        <taxon>Streptophyta</taxon>
        <taxon>Embryophyta</taxon>
        <taxon>Tracheophyta</taxon>
        <taxon>Spermatophyta</taxon>
        <taxon>Magnoliopsida</taxon>
        <taxon>eudicotyledons</taxon>
        <taxon>Gunneridae</taxon>
        <taxon>Pentapetalae</taxon>
        <taxon>rosids</taxon>
        <taxon>fabids</taxon>
        <taxon>Fabales</taxon>
        <taxon>Fabaceae</taxon>
        <taxon>Papilionoideae</taxon>
        <taxon>50 kb inversion clade</taxon>
        <taxon>NPAAA clade</taxon>
        <taxon>indigoferoid/millettioid clade</taxon>
        <taxon>Phaseoleae</taxon>
        <taxon>Vigna</taxon>
    </lineage>
</organism>
<gene>
    <name evidence="3" type="ORF">LR48_Vigan48s000300</name>
</gene>
<dbReference type="Pfam" id="PF20167">
    <property type="entry name" value="Transposase_32"/>
    <property type="match status" value="1"/>
</dbReference>
<evidence type="ECO:0000256" key="1">
    <source>
        <dbReference type="SAM" id="MobiDB-lite"/>
    </source>
</evidence>
<dbReference type="Gramene" id="KOM25070">
    <property type="protein sequence ID" value="KOM25070"/>
    <property type="gene ID" value="LR48_Vigan48s000300"/>
</dbReference>
<accession>A0A0L9T3A0</accession>
<dbReference type="EMBL" id="KQ258253">
    <property type="protein sequence ID" value="KOM25070.1"/>
    <property type="molecule type" value="Genomic_DNA"/>
</dbReference>
<proteinExistence type="predicted"/>
<name>A0A0L9T3A0_PHAAN</name>